<feature type="domain" description="Ancillary SecYEG translocon subunit/Cell division coordinator CpoB TPR" evidence="3">
    <location>
        <begin position="292"/>
        <end position="400"/>
    </location>
</feature>
<feature type="domain" description="Ancillary SecYEG translocon subunit/Cell division coordinator CpoB TPR" evidence="3">
    <location>
        <begin position="439"/>
        <end position="582"/>
    </location>
</feature>
<dbReference type="SMART" id="SM00028">
    <property type="entry name" value="TPR"/>
    <property type="match status" value="14"/>
</dbReference>
<dbReference type="RefSeq" id="WP_160148134.1">
    <property type="nucleotide sequence ID" value="NZ_LWSK01000010.1"/>
</dbReference>
<keyword evidence="6" id="KW-1185">Reference proteome</keyword>
<evidence type="ECO:0000313" key="5">
    <source>
        <dbReference type="EMBL" id="KAA1260290.1"/>
    </source>
</evidence>
<feature type="repeat" description="TPR" evidence="2">
    <location>
        <begin position="247"/>
        <end position="280"/>
    </location>
</feature>
<accession>A0A5B1CL88</accession>
<sequence>MFGKLCSFNQHSLRVLGLSIVVAIAATAPTGIVAQDTAKLDQLSEEASEASMAAYADAANFQTGGAIELAVKGWNDFLDQYPDHPMASKAAHYLGVCYMQQEAPDYDKAAEAFAKALKDKTYDLREESLANQGWCLYASGSDGNVDSEKLEQVIQVYASLRKESPKSRFLDRSYFYSGEAAYKLGDPKRAVKFYDDMLSLANSKESSLRCDALYARGVALEEIDQFDQAFASYQQLMDACADNSLAIDVRLRLGDIYILRKEFDKAVESFQNAIDETEASATEDAASDENIAYAIFRQAYALVQDNKPALAAEKYAKLAADYPDSPYAASATLASAQSLYRSGDIDKAAEIFRVVLGQKNVAAATESAHWLARIAIGKGDLKAAVEIATERIDEGVEGEFVTDLKLDLAEALSMDPATVDQSMEQFENAYRESPDDDLAARALYNAAFSGLQVGKTKRSLELANEFLAKFPNDVLVSDVKFVAAESLLATGDAEKAASVYQELLSDSKPSNPGRPVWVLRAAAAMTASRDFDAAVELIDRELPSLTEPNQKAEANLLAGQTHMMNSNPEKAVTAFVAAHNANPGGPRAGEAKLLQGQALVASGDQDQAEKIWKAIIAQSPKSRMADQARFKLAELASAGGDHDQAITLHQQILSSDQDPGLHPYAQYGIGFAQIQKGQYADAAKSLDRMMDQFSNHPLARDSELSRGIARRNLKQYDEAREDLNAYLDRKPTGVNLGHALYELALIDSEQSEAQDAATKLQRIVREVPDYPAMDKVIYELGWAMQDSGKQEEAMKQFESLATKYPETTLASEAAYFVGQQHYRSKDWGKAAEQFAISANKTTDPDVKEKSLYRLGWAHFKNGDFEQAEKAFSEQAQLFPESGLAFDASMMVAESRFKRGDYAKSLEAYAKCRQVIQSNNDTAKSVRNAAERQARELVMLHGGQSAAQLSQWDQALSWYDELRQRFPASDYLPQVFYETGFAYQQKNDREKALKFFGEVANNYRTSLAARARFMMGEIHFAERAFDKAILEFQRVMFGFGADKAPASVKNWQAKSGFEAGRCSELLMQSAKTEASRKKAAKISRDFYAYVIEKHADHELAVQAKTRMEALKP</sequence>
<keyword evidence="1" id="KW-0732">Signal</keyword>
<comment type="caution">
    <text evidence="5">The sequence shown here is derived from an EMBL/GenBank/DDBJ whole genome shotgun (WGS) entry which is preliminary data.</text>
</comment>
<gene>
    <name evidence="5" type="ORF">LF1_28290</name>
</gene>
<evidence type="ECO:0000256" key="2">
    <source>
        <dbReference type="PROSITE-ProRule" id="PRU00339"/>
    </source>
</evidence>
<dbReference type="AlphaFoldDB" id="A0A5B1CL88"/>
<dbReference type="InterPro" id="IPR039565">
    <property type="entry name" value="BamD-like"/>
</dbReference>
<organism evidence="5 6">
    <name type="scientific">Rubripirellula obstinata</name>
    <dbReference type="NCBI Taxonomy" id="406547"/>
    <lineage>
        <taxon>Bacteria</taxon>
        <taxon>Pseudomonadati</taxon>
        <taxon>Planctomycetota</taxon>
        <taxon>Planctomycetia</taxon>
        <taxon>Pirellulales</taxon>
        <taxon>Pirellulaceae</taxon>
        <taxon>Rubripirellula</taxon>
    </lineage>
</organism>
<feature type="repeat" description="TPR" evidence="2">
    <location>
        <begin position="848"/>
        <end position="881"/>
    </location>
</feature>
<name>A0A5B1CL88_9BACT</name>
<proteinExistence type="predicted"/>
<dbReference type="InterPro" id="IPR011990">
    <property type="entry name" value="TPR-like_helical_dom_sf"/>
</dbReference>
<evidence type="ECO:0000256" key="1">
    <source>
        <dbReference type="ARBA" id="ARBA00022729"/>
    </source>
</evidence>
<reference evidence="5 6" key="1">
    <citation type="submission" date="2019-08" db="EMBL/GenBank/DDBJ databases">
        <title>Deep-cultivation of Planctomycetes and their phenomic and genomic characterization uncovers novel biology.</title>
        <authorList>
            <person name="Wiegand S."/>
            <person name="Jogler M."/>
            <person name="Boedeker C."/>
            <person name="Pinto D."/>
            <person name="Vollmers J."/>
            <person name="Rivas-Marin E."/>
            <person name="Kohn T."/>
            <person name="Peeters S.H."/>
            <person name="Heuer A."/>
            <person name="Rast P."/>
            <person name="Oberbeckmann S."/>
            <person name="Bunk B."/>
            <person name="Jeske O."/>
            <person name="Meyerdierks A."/>
            <person name="Storesund J.E."/>
            <person name="Kallscheuer N."/>
            <person name="Luecker S."/>
            <person name="Lage O.M."/>
            <person name="Pohl T."/>
            <person name="Merkel B.J."/>
            <person name="Hornburger P."/>
            <person name="Mueller R.-W."/>
            <person name="Bruemmer F."/>
            <person name="Labrenz M."/>
            <person name="Spormann A.M."/>
            <person name="Op Den Camp H."/>
            <person name="Overmann J."/>
            <person name="Amann R."/>
            <person name="Jetten M.S.M."/>
            <person name="Mascher T."/>
            <person name="Medema M.H."/>
            <person name="Devos D.P."/>
            <person name="Kaster A.-K."/>
            <person name="Ovreas L."/>
            <person name="Rohde M."/>
            <person name="Galperin M.Y."/>
            <person name="Jogler C."/>
        </authorList>
    </citation>
    <scope>NUCLEOTIDE SEQUENCE [LARGE SCALE GENOMIC DNA]</scope>
    <source>
        <strain evidence="5 6">LF1</strain>
    </source>
</reference>
<dbReference type="SUPFAM" id="SSF48452">
    <property type="entry name" value="TPR-like"/>
    <property type="match status" value="6"/>
</dbReference>
<dbReference type="Gene3D" id="1.25.40.10">
    <property type="entry name" value="Tetratricopeptide repeat domain"/>
    <property type="match status" value="7"/>
</dbReference>
<dbReference type="InterPro" id="IPR018704">
    <property type="entry name" value="SecYEG/CpoB_TPR"/>
</dbReference>
<dbReference type="InterPro" id="IPR019734">
    <property type="entry name" value="TPR_rpt"/>
</dbReference>
<evidence type="ECO:0000313" key="6">
    <source>
        <dbReference type="Proteomes" id="UP000322699"/>
    </source>
</evidence>
<evidence type="ECO:0000259" key="4">
    <source>
        <dbReference type="Pfam" id="PF13525"/>
    </source>
</evidence>
<feature type="domain" description="Outer membrane lipoprotein BamD-like" evidence="4">
    <location>
        <begin position="666"/>
        <end position="813"/>
    </location>
</feature>
<dbReference type="Pfam" id="PF09976">
    <property type="entry name" value="TPR_21"/>
    <property type="match status" value="2"/>
</dbReference>
<dbReference type="PANTHER" id="PTHR37423">
    <property type="entry name" value="SOLUBLE LYTIC MUREIN TRANSGLYCOSYLASE-RELATED"/>
    <property type="match status" value="1"/>
</dbReference>
<dbReference type="PANTHER" id="PTHR37423:SF6">
    <property type="entry name" value="CELL DIVISION COORDINATOR CPOB"/>
    <property type="match status" value="1"/>
</dbReference>
<dbReference type="Pfam" id="PF13181">
    <property type="entry name" value="TPR_8"/>
    <property type="match status" value="1"/>
</dbReference>
<dbReference type="PROSITE" id="PS50005">
    <property type="entry name" value="TPR"/>
    <property type="match status" value="2"/>
</dbReference>
<dbReference type="Pfam" id="PF13525">
    <property type="entry name" value="YfiO"/>
    <property type="match status" value="1"/>
</dbReference>
<protein>
    <submittedName>
        <fullName evidence="5">Tol-pal system protein YbgF</fullName>
    </submittedName>
</protein>
<dbReference type="Pfam" id="PF13174">
    <property type="entry name" value="TPR_6"/>
    <property type="match status" value="2"/>
</dbReference>
<evidence type="ECO:0000259" key="3">
    <source>
        <dbReference type="Pfam" id="PF09976"/>
    </source>
</evidence>
<dbReference type="EMBL" id="VRLW01000001">
    <property type="protein sequence ID" value="KAA1260290.1"/>
    <property type="molecule type" value="Genomic_DNA"/>
</dbReference>
<keyword evidence="2" id="KW-0802">TPR repeat</keyword>
<dbReference type="Pfam" id="PF13432">
    <property type="entry name" value="TPR_16"/>
    <property type="match status" value="2"/>
</dbReference>
<dbReference type="Proteomes" id="UP000322699">
    <property type="component" value="Unassembled WGS sequence"/>
</dbReference>